<reference evidence="2" key="1">
    <citation type="submission" date="2018-11" db="EMBL/GenBank/DDBJ databases">
        <authorList>
            <person name="Grassa J C."/>
        </authorList>
    </citation>
    <scope>NUCLEOTIDE SEQUENCE [LARGE SCALE GENOMIC DNA]</scope>
</reference>
<name>A0A803P5G5_CANSA</name>
<keyword evidence="3" id="KW-1185">Reference proteome</keyword>
<evidence type="ECO:0000313" key="2">
    <source>
        <dbReference type="EnsemblPlants" id="cds.evm.model.03.1487"/>
    </source>
</evidence>
<reference evidence="2" key="2">
    <citation type="submission" date="2021-03" db="UniProtKB">
        <authorList>
            <consortium name="EnsemblPlants"/>
        </authorList>
    </citation>
    <scope>IDENTIFICATION</scope>
</reference>
<evidence type="ECO:0008006" key="4">
    <source>
        <dbReference type="Google" id="ProtNLM"/>
    </source>
</evidence>
<dbReference type="EnsemblPlants" id="evm.model.03.1487">
    <property type="protein sequence ID" value="cds.evm.model.03.1487"/>
    <property type="gene ID" value="evm.TU.03.1487"/>
</dbReference>
<proteinExistence type="predicted"/>
<organism evidence="2 3">
    <name type="scientific">Cannabis sativa</name>
    <name type="common">Hemp</name>
    <name type="synonym">Marijuana</name>
    <dbReference type="NCBI Taxonomy" id="3483"/>
    <lineage>
        <taxon>Eukaryota</taxon>
        <taxon>Viridiplantae</taxon>
        <taxon>Streptophyta</taxon>
        <taxon>Embryophyta</taxon>
        <taxon>Tracheophyta</taxon>
        <taxon>Spermatophyta</taxon>
        <taxon>Magnoliopsida</taxon>
        <taxon>eudicotyledons</taxon>
        <taxon>Gunneridae</taxon>
        <taxon>Pentapetalae</taxon>
        <taxon>rosids</taxon>
        <taxon>fabids</taxon>
        <taxon>Rosales</taxon>
        <taxon>Cannabaceae</taxon>
        <taxon>Cannabis</taxon>
    </lineage>
</organism>
<evidence type="ECO:0000256" key="1">
    <source>
        <dbReference type="SAM" id="MobiDB-lite"/>
    </source>
</evidence>
<protein>
    <recommendedName>
        <fullName evidence="4">Retrovirus-related Pol polyprotein from transposon TNT 1-94</fullName>
    </recommendedName>
</protein>
<evidence type="ECO:0000313" key="3">
    <source>
        <dbReference type="Proteomes" id="UP000596661"/>
    </source>
</evidence>
<dbReference type="Gramene" id="evm.model.03.1487">
    <property type="protein sequence ID" value="cds.evm.model.03.1487"/>
    <property type="gene ID" value="evm.TU.03.1487"/>
</dbReference>
<accession>A0A803P5G5</accession>
<dbReference type="Pfam" id="PF14223">
    <property type="entry name" value="Retrotran_gag_2"/>
    <property type="match status" value="1"/>
</dbReference>
<feature type="region of interest" description="Disordered" evidence="1">
    <location>
        <begin position="16"/>
        <end position="35"/>
    </location>
</feature>
<sequence>MMAILIYQKLDSAIEDRTEKDEKPEKGSDGVKKEDSEIVMKQARSTLIMNLADNVLRQVIKEKTGLEIWTKLNHLYMAKSTATKIFLKGKFYGFKMNLVNSLEQNLDELNKIVLFLTNMGETIKEEDQNDHLKK</sequence>
<dbReference type="Proteomes" id="UP000596661">
    <property type="component" value="Chromosome 3"/>
</dbReference>
<dbReference type="EMBL" id="UZAU01000313">
    <property type="status" value="NOT_ANNOTATED_CDS"/>
    <property type="molecule type" value="Genomic_DNA"/>
</dbReference>
<dbReference type="AlphaFoldDB" id="A0A803P5G5"/>